<keyword evidence="3" id="KW-1185">Reference proteome</keyword>
<gene>
    <name evidence="1" type="ORF">PFR001_LOCUS4211</name>
    <name evidence="2" type="ORF">PFR002_LOCUS3199</name>
</gene>
<dbReference type="PANTHER" id="PTHR37067:SF3">
    <property type="entry name" value="PX DOMAIN-CONTAINING PROTEIN"/>
    <property type="match status" value="1"/>
</dbReference>
<name>A0AAV0T7L2_9STRA</name>
<dbReference type="EMBL" id="CAKLBC010000856">
    <property type="protein sequence ID" value="CAH0488744.1"/>
    <property type="molecule type" value="Genomic_DNA"/>
</dbReference>
<accession>A0AAV0T7L2</accession>
<dbReference type="PANTHER" id="PTHR37067">
    <property type="entry name" value="PX DOMAIN-CONTAINING PROTEIN"/>
    <property type="match status" value="1"/>
</dbReference>
<evidence type="ECO:0000313" key="2">
    <source>
        <dbReference type="EMBL" id="CAI5716024.1"/>
    </source>
</evidence>
<evidence type="ECO:0000313" key="4">
    <source>
        <dbReference type="Proteomes" id="UP001159659"/>
    </source>
</evidence>
<dbReference type="Proteomes" id="UP001157938">
    <property type="component" value="Unassembled WGS sequence"/>
</dbReference>
<dbReference type="Proteomes" id="UP001159659">
    <property type="component" value="Unassembled WGS sequence"/>
</dbReference>
<sequence>MRERALAIFEDVVGPDENAHDSDLQTDRYRIVIKNPIQFHMIVEFVGVGASIRMAFRFLHMTKKQTDLASLGSASKGKVTSYIRYVCASNLQKFLKILASCWTFSRAIHMSTHMSKSYMDIRIRLFFRSENLNFDFLAIPIQQLHCRQVFYACCGY</sequence>
<evidence type="ECO:0000313" key="1">
    <source>
        <dbReference type="EMBL" id="CAH0488744.1"/>
    </source>
</evidence>
<proteinExistence type="predicted"/>
<organism evidence="2 4">
    <name type="scientific">Peronospora farinosa</name>
    <dbReference type="NCBI Taxonomy" id="134698"/>
    <lineage>
        <taxon>Eukaryota</taxon>
        <taxon>Sar</taxon>
        <taxon>Stramenopiles</taxon>
        <taxon>Oomycota</taxon>
        <taxon>Peronosporomycetes</taxon>
        <taxon>Peronosporales</taxon>
        <taxon>Peronosporaceae</taxon>
        <taxon>Peronospora</taxon>
    </lineage>
</organism>
<reference evidence="2" key="2">
    <citation type="submission" date="2022-12" db="EMBL/GenBank/DDBJ databases">
        <authorList>
            <person name="Webb A."/>
        </authorList>
    </citation>
    <scope>NUCLEOTIDE SEQUENCE</scope>
    <source>
        <strain evidence="2">Pf2</strain>
    </source>
</reference>
<protein>
    <submittedName>
        <fullName evidence="2">Uncharacterized protein</fullName>
    </submittedName>
</protein>
<dbReference type="AlphaFoldDB" id="A0AAV0T7L2"/>
<reference evidence="1 3" key="1">
    <citation type="submission" date="2021-11" db="EMBL/GenBank/DDBJ databases">
        <authorList>
            <person name="Islam A."/>
            <person name="Islam S."/>
            <person name="Flora M.S."/>
            <person name="Rahman M."/>
            <person name="Ziaur R.M."/>
            <person name="Epstein J.H."/>
            <person name="Hassan M."/>
            <person name="Klassen M."/>
            <person name="Woodard K."/>
            <person name="Webb A."/>
            <person name="Webby R.J."/>
            <person name="El Zowalaty M.E."/>
        </authorList>
    </citation>
    <scope>NUCLEOTIDE SEQUENCE [LARGE SCALE GENOMIC DNA]</scope>
    <source>
        <strain evidence="1">Pf1</strain>
    </source>
</reference>
<dbReference type="EMBL" id="CANTFK010000412">
    <property type="protein sequence ID" value="CAI5716024.1"/>
    <property type="molecule type" value="Genomic_DNA"/>
</dbReference>
<evidence type="ECO:0000313" key="3">
    <source>
        <dbReference type="Proteomes" id="UP001157938"/>
    </source>
</evidence>
<comment type="caution">
    <text evidence="2">The sequence shown here is derived from an EMBL/GenBank/DDBJ whole genome shotgun (WGS) entry which is preliminary data.</text>
</comment>